<organism evidence="9 10">
    <name type="scientific">Marinomonas arenicola</name>
    <dbReference type="NCBI Taxonomy" id="569601"/>
    <lineage>
        <taxon>Bacteria</taxon>
        <taxon>Pseudomonadati</taxon>
        <taxon>Pseudomonadota</taxon>
        <taxon>Gammaproteobacteria</taxon>
        <taxon>Oceanospirillales</taxon>
        <taxon>Oceanospirillaceae</taxon>
        <taxon>Marinomonas</taxon>
    </lineage>
</organism>
<comment type="caution">
    <text evidence="9">The sequence shown here is derived from an EMBL/GenBank/DDBJ whole genome shotgun (WGS) entry which is preliminary data.</text>
</comment>
<evidence type="ECO:0000256" key="4">
    <source>
        <dbReference type="ARBA" id="ARBA00022692"/>
    </source>
</evidence>
<dbReference type="PANTHER" id="PTHR35093:SF8">
    <property type="entry name" value="OUTER MEMBRANE PROTEIN NMB0088-RELATED"/>
    <property type="match status" value="1"/>
</dbReference>
<keyword evidence="3" id="KW-1134">Transmembrane beta strand</keyword>
<reference evidence="9 10" key="1">
    <citation type="submission" date="2024-02" db="EMBL/GenBank/DDBJ databases">
        <title>Bacteria isolated from the canopy kelp, Nereocystis luetkeana.</title>
        <authorList>
            <person name="Pfister C.A."/>
            <person name="Younker I.T."/>
            <person name="Light S.H."/>
        </authorList>
    </citation>
    <scope>NUCLEOTIDE SEQUENCE [LARGE SCALE GENOMIC DNA]</scope>
    <source>
        <strain evidence="9 10">TI.4.07</strain>
    </source>
</reference>
<dbReference type="Gene3D" id="2.40.160.60">
    <property type="entry name" value="Outer membrane protein transport protein (OMPP1/FadL/TodX)"/>
    <property type="match status" value="1"/>
</dbReference>
<proteinExistence type="inferred from homology"/>
<evidence type="ECO:0000256" key="5">
    <source>
        <dbReference type="ARBA" id="ARBA00022729"/>
    </source>
</evidence>
<comment type="subcellular location">
    <subcellularLocation>
        <location evidence="1">Cell outer membrane</location>
        <topology evidence="1">Multi-pass membrane protein</topology>
    </subcellularLocation>
</comment>
<evidence type="ECO:0000256" key="1">
    <source>
        <dbReference type="ARBA" id="ARBA00004571"/>
    </source>
</evidence>
<keyword evidence="5 8" id="KW-0732">Signal</keyword>
<evidence type="ECO:0000256" key="8">
    <source>
        <dbReference type="SAM" id="SignalP"/>
    </source>
</evidence>
<evidence type="ECO:0000313" key="9">
    <source>
        <dbReference type="EMBL" id="MEL0613113.1"/>
    </source>
</evidence>
<evidence type="ECO:0000256" key="2">
    <source>
        <dbReference type="ARBA" id="ARBA00008163"/>
    </source>
</evidence>
<dbReference type="InterPro" id="IPR005017">
    <property type="entry name" value="OMPP1/FadL/TodX"/>
</dbReference>
<evidence type="ECO:0000256" key="7">
    <source>
        <dbReference type="ARBA" id="ARBA00023237"/>
    </source>
</evidence>
<evidence type="ECO:0000313" key="10">
    <source>
        <dbReference type="Proteomes" id="UP001379949"/>
    </source>
</evidence>
<dbReference type="SUPFAM" id="SSF56935">
    <property type="entry name" value="Porins"/>
    <property type="match status" value="1"/>
</dbReference>
<evidence type="ECO:0000256" key="3">
    <source>
        <dbReference type="ARBA" id="ARBA00022452"/>
    </source>
</evidence>
<protein>
    <submittedName>
        <fullName evidence="9">Outer membrane protein transport protein</fullName>
    </submittedName>
</protein>
<dbReference type="EMBL" id="JBAKAR010000005">
    <property type="protein sequence ID" value="MEL0613113.1"/>
    <property type="molecule type" value="Genomic_DNA"/>
</dbReference>
<feature type="signal peptide" evidence="8">
    <location>
        <begin position="1"/>
        <end position="19"/>
    </location>
</feature>
<sequence>MFKVSLVTLSVAAASSAYSAGFSLGDQSATASGSALSTAAASSEDISFSYWNPALFLNAKKNTFYISGAYIIPKMDVSNIEATDATTSSISGSSTNTDSVDNTIVPSLYYAMPLSDDTVAGFSINAPFGLSGDYGDDWAGRFHATETGLQDIALSFSIAHRVNDWFSAGASVQVHKAEVTLESAVGTTVSSQGGEGVGKIEADDIGYGYSLGVLFTPVKGTRIGVGYRSKIDFDFEGDVKYTSDSPTFSGLVSAKSLVDADVSDSLTFPDILTISLEQALTPKLKLGLSVIRTGWSSMDEGLNIDFDSDQDNSKLTFGFEDQWMYSAGLTYDYSKKLTLRTGIARDNSPVTDEYRSARTPDGDRTWYSMGGTYHFSETSSATFAYTYVDIEDVSVDRTDLTEDSARGTYTADYSSSASVISLAYNMSF</sequence>
<name>A0ABU9G3N8_9GAMM</name>
<feature type="chain" id="PRO_5045373804" evidence="8">
    <location>
        <begin position="20"/>
        <end position="428"/>
    </location>
</feature>
<evidence type="ECO:0000256" key="6">
    <source>
        <dbReference type="ARBA" id="ARBA00023136"/>
    </source>
</evidence>
<keyword evidence="10" id="KW-1185">Reference proteome</keyword>
<keyword evidence="7" id="KW-0998">Cell outer membrane</keyword>
<dbReference type="Proteomes" id="UP001379949">
    <property type="component" value="Unassembled WGS sequence"/>
</dbReference>
<dbReference type="Pfam" id="PF03349">
    <property type="entry name" value="Toluene_X"/>
    <property type="match status" value="1"/>
</dbReference>
<comment type="similarity">
    <text evidence="2">Belongs to the OmpP1/FadL family.</text>
</comment>
<gene>
    <name evidence="9" type="ORF">V6242_08140</name>
</gene>
<accession>A0ABU9G3N8</accession>
<keyword evidence="4" id="KW-0812">Transmembrane</keyword>
<dbReference type="RefSeq" id="WP_341566931.1">
    <property type="nucleotide sequence ID" value="NZ_JBAKAR010000005.1"/>
</dbReference>
<dbReference type="PANTHER" id="PTHR35093">
    <property type="entry name" value="OUTER MEMBRANE PROTEIN NMB0088-RELATED"/>
    <property type="match status" value="1"/>
</dbReference>
<keyword evidence="6" id="KW-0472">Membrane</keyword>